<protein>
    <submittedName>
        <fullName evidence="2">Penicillin-binding protein activator LpoB</fullName>
    </submittedName>
</protein>
<keyword evidence="3" id="KW-1185">Reference proteome</keyword>
<feature type="signal peptide" evidence="1">
    <location>
        <begin position="1"/>
        <end position="22"/>
    </location>
</feature>
<dbReference type="Pfam" id="PF13036">
    <property type="entry name" value="LpoB"/>
    <property type="match status" value="1"/>
</dbReference>
<dbReference type="EMBL" id="JAQNDO010000001">
    <property type="protein sequence ID" value="MDC0749447.1"/>
    <property type="molecule type" value="Genomic_DNA"/>
</dbReference>
<dbReference type="Proteomes" id="UP001221411">
    <property type="component" value="Unassembled WGS sequence"/>
</dbReference>
<name>A0ABT5F5R8_9BACT</name>
<comment type="caution">
    <text evidence="2">The sequence shown here is derived from an EMBL/GenBank/DDBJ whole genome shotgun (WGS) entry which is preliminary data.</text>
</comment>
<organism evidence="2 3">
    <name type="scientific">Polyangium mundeleinium</name>
    <dbReference type="NCBI Taxonomy" id="2995306"/>
    <lineage>
        <taxon>Bacteria</taxon>
        <taxon>Pseudomonadati</taxon>
        <taxon>Myxococcota</taxon>
        <taxon>Polyangia</taxon>
        <taxon>Polyangiales</taxon>
        <taxon>Polyangiaceae</taxon>
        <taxon>Polyangium</taxon>
    </lineage>
</organism>
<dbReference type="PROSITE" id="PS51257">
    <property type="entry name" value="PROKAR_LIPOPROTEIN"/>
    <property type="match status" value="1"/>
</dbReference>
<sequence length="207" mass="22923">MKTARLLPLVPALAFAMLAPLAAGCSSDPVFVRGSEVKGLDDPPMSTGIDKRDMEQLLHENMKHLVASPLAKAWADAGDKPTLAIFPMLNETSQHVDSQLQAVLSDAETFMVNSQLVTVVSRERQNQMIAEVERQNGGQFDPNHAAQYGRQLGAKYYMTGKVYTSDERTAGGRRVQYFMFMQVIETETSAVRWQNKAAFTKALLNQD</sequence>
<feature type="chain" id="PRO_5045957888" evidence="1">
    <location>
        <begin position="23"/>
        <end position="207"/>
    </location>
</feature>
<dbReference type="Gene3D" id="3.40.50.10610">
    <property type="entry name" value="ABC-type transport auxiliary lipoprotein component"/>
    <property type="match status" value="1"/>
</dbReference>
<keyword evidence="1" id="KW-0732">Signal</keyword>
<evidence type="ECO:0000313" key="2">
    <source>
        <dbReference type="EMBL" id="MDC0749447.1"/>
    </source>
</evidence>
<accession>A0ABT5F5R8</accession>
<evidence type="ECO:0000256" key="1">
    <source>
        <dbReference type="SAM" id="SignalP"/>
    </source>
</evidence>
<gene>
    <name evidence="2" type="ORF">POL67_49415</name>
</gene>
<proteinExistence type="predicted"/>
<dbReference type="InterPro" id="IPR014094">
    <property type="entry name" value="LpoB"/>
</dbReference>
<evidence type="ECO:0000313" key="3">
    <source>
        <dbReference type="Proteomes" id="UP001221411"/>
    </source>
</evidence>
<dbReference type="RefSeq" id="WP_271929316.1">
    <property type="nucleotide sequence ID" value="NZ_JAQNDO010000001.1"/>
</dbReference>
<reference evidence="2 3" key="1">
    <citation type="submission" date="2022-11" db="EMBL/GenBank/DDBJ databases">
        <title>Minimal conservation of predation-associated metabolite biosynthetic gene clusters underscores biosynthetic potential of Myxococcota including descriptions for ten novel species: Archangium lansinium sp. nov., Myxococcus landrumus sp. nov., Nannocystis bai.</title>
        <authorList>
            <person name="Ahearne A."/>
            <person name="Stevens C."/>
            <person name="Dowd S."/>
        </authorList>
    </citation>
    <scope>NUCLEOTIDE SEQUENCE [LARGE SCALE GENOMIC DNA]</scope>
    <source>
        <strain evidence="2 3">RJM3</strain>
    </source>
</reference>